<feature type="domain" description="Lycopene cyclase" evidence="10">
    <location>
        <begin position="8"/>
        <end position="82"/>
    </location>
</feature>
<keyword evidence="5 9" id="KW-1133">Transmembrane helix</keyword>
<evidence type="ECO:0000256" key="2">
    <source>
        <dbReference type="ARBA" id="ARBA00004829"/>
    </source>
</evidence>
<evidence type="ECO:0000313" key="12">
    <source>
        <dbReference type="Proteomes" id="UP000198815"/>
    </source>
</evidence>
<dbReference type="GO" id="GO:0045436">
    <property type="term" value="F:lycopene beta cyclase activity"/>
    <property type="evidence" value="ECO:0007669"/>
    <property type="project" value="UniProtKB-ARBA"/>
</dbReference>
<dbReference type="STRING" id="64702.SAMN05443377_12411"/>
<dbReference type="RefSeq" id="WP_091970822.1">
    <property type="nucleotide sequence ID" value="NZ_FOGZ01000024.1"/>
</dbReference>
<evidence type="ECO:0000256" key="1">
    <source>
        <dbReference type="ARBA" id="ARBA00004141"/>
    </source>
</evidence>
<keyword evidence="3 9" id="KW-0812">Transmembrane</keyword>
<protein>
    <submittedName>
        <fullName evidence="11">Lycopene cyclase domain-containing protein</fullName>
    </submittedName>
</protein>
<reference evidence="11 12" key="1">
    <citation type="submission" date="2016-10" db="EMBL/GenBank/DDBJ databases">
        <authorList>
            <person name="de Groot N.N."/>
        </authorList>
    </citation>
    <scope>NUCLEOTIDE SEQUENCE [LARGE SCALE GENOMIC DNA]</scope>
    <source>
        <strain evidence="11 12">DSM 16859</strain>
    </source>
</reference>
<evidence type="ECO:0000256" key="7">
    <source>
        <dbReference type="ARBA" id="ARBA00023235"/>
    </source>
</evidence>
<dbReference type="EMBL" id="FOGZ01000024">
    <property type="protein sequence ID" value="SER97364.1"/>
    <property type="molecule type" value="Genomic_DNA"/>
</dbReference>
<evidence type="ECO:0000256" key="9">
    <source>
        <dbReference type="SAM" id="Phobius"/>
    </source>
</evidence>
<proteinExistence type="predicted"/>
<dbReference type="OrthoDB" id="4411839at2"/>
<comment type="pathway">
    <text evidence="2">Carotenoid biosynthesis.</text>
</comment>
<keyword evidence="4" id="KW-0125">Carotenoid biosynthesis</keyword>
<feature type="transmembrane region" description="Helical" evidence="9">
    <location>
        <begin position="6"/>
        <end position="23"/>
    </location>
</feature>
<gene>
    <name evidence="11" type="ORF">SAMN05443377_12411</name>
</gene>
<dbReference type="AlphaFoldDB" id="A0A1H9TK42"/>
<organism evidence="11 12">
    <name type="scientific">Propionibacterium cyclohexanicum</name>
    <dbReference type="NCBI Taxonomy" id="64702"/>
    <lineage>
        <taxon>Bacteria</taxon>
        <taxon>Bacillati</taxon>
        <taxon>Actinomycetota</taxon>
        <taxon>Actinomycetes</taxon>
        <taxon>Propionibacteriales</taxon>
        <taxon>Propionibacteriaceae</taxon>
        <taxon>Propionibacterium</taxon>
    </lineage>
</organism>
<evidence type="ECO:0000313" key="11">
    <source>
        <dbReference type="EMBL" id="SER97364.1"/>
    </source>
</evidence>
<dbReference type="GO" id="GO:0016117">
    <property type="term" value="P:carotenoid biosynthetic process"/>
    <property type="evidence" value="ECO:0007669"/>
    <property type="project" value="UniProtKB-KW"/>
</dbReference>
<dbReference type="InterPro" id="IPR017825">
    <property type="entry name" value="Lycopene_cyclase_dom"/>
</dbReference>
<dbReference type="NCBIfam" id="TIGR03462">
    <property type="entry name" value="CarR_dom_SF"/>
    <property type="match status" value="1"/>
</dbReference>
<name>A0A1H9TK42_9ACTN</name>
<feature type="transmembrane region" description="Helical" evidence="9">
    <location>
        <begin position="77"/>
        <end position="94"/>
    </location>
</feature>
<accession>A0A1H9TK42</accession>
<feature type="transmembrane region" description="Helical" evidence="9">
    <location>
        <begin position="35"/>
        <end position="57"/>
    </location>
</feature>
<evidence type="ECO:0000256" key="5">
    <source>
        <dbReference type="ARBA" id="ARBA00022989"/>
    </source>
</evidence>
<comment type="subcellular location">
    <subcellularLocation>
        <location evidence="1">Membrane</location>
        <topology evidence="1">Multi-pass membrane protein</topology>
    </subcellularLocation>
</comment>
<evidence type="ECO:0000256" key="3">
    <source>
        <dbReference type="ARBA" id="ARBA00022692"/>
    </source>
</evidence>
<dbReference type="GO" id="GO:0016020">
    <property type="term" value="C:membrane"/>
    <property type="evidence" value="ECO:0007669"/>
    <property type="project" value="UniProtKB-SubCell"/>
</dbReference>
<dbReference type="Proteomes" id="UP000198815">
    <property type="component" value="Unassembled WGS sequence"/>
</dbReference>
<keyword evidence="12" id="KW-1185">Reference proteome</keyword>
<evidence type="ECO:0000256" key="8">
    <source>
        <dbReference type="SAM" id="MobiDB-lite"/>
    </source>
</evidence>
<dbReference type="GO" id="GO:0016872">
    <property type="term" value="F:intramolecular lyase activity"/>
    <property type="evidence" value="ECO:0007669"/>
    <property type="project" value="InterPro"/>
</dbReference>
<dbReference type="Pfam" id="PF18916">
    <property type="entry name" value="Lycopene_cyc"/>
    <property type="match status" value="1"/>
</dbReference>
<evidence type="ECO:0000256" key="6">
    <source>
        <dbReference type="ARBA" id="ARBA00023136"/>
    </source>
</evidence>
<feature type="region of interest" description="Disordered" evidence="8">
    <location>
        <begin position="97"/>
        <end position="116"/>
    </location>
</feature>
<evidence type="ECO:0000256" key="4">
    <source>
        <dbReference type="ARBA" id="ARBA00022746"/>
    </source>
</evidence>
<keyword evidence="6 9" id="KW-0472">Membrane</keyword>
<keyword evidence="7" id="KW-0413">Isomerase</keyword>
<sequence length="116" mass="12327">MNYPALCLVFLAAAVLVSVLLGLRGPRPRRSTVVLTLAVMVGLTVVFDNAMIAAGLMEYRHDQLSGLHLGLVPVEDLGYPLAGAIAAPALWTALRARRRSSTANTKGTRTAGERSQ</sequence>
<evidence type="ECO:0000259" key="10">
    <source>
        <dbReference type="Pfam" id="PF18916"/>
    </source>
</evidence>